<dbReference type="Proteomes" id="UP001596203">
    <property type="component" value="Unassembled WGS sequence"/>
</dbReference>
<organism evidence="2 3">
    <name type="scientific">Plantactinospora solaniradicis</name>
    <dbReference type="NCBI Taxonomy" id="1723736"/>
    <lineage>
        <taxon>Bacteria</taxon>
        <taxon>Bacillati</taxon>
        <taxon>Actinomycetota</taxon>
        <taxon>Actinomycetes</taxon>
        <taxon>Micromonosporales</taxon>
        <taxon>Micromonosporaceae</taxon>
        <taxon>Plantactinospora</taxon>
    </lineage>
</organism>
<name>A0ABW1KFG5_9ACTN</name>
<accession>A0ABW1KFG5</accession>
<reference evidence="3" key="1">
    <citation type="journal article" date="2019" name="Int. J. Syst. Evol. Microbiol.">
        <title>The Global Catalogue of Microorganisms (GCM) 10K type strain sequencing project: providing services to taxonomists for standard genome sequencing and annotation.</title>
        <authorList>
            <consortium name="The Broad Institute Genomics Platform"/>
            <consortium name="The Broad Institute Genome Sequencing Center for Infectious Disease"/>
            <person name="Wu L."/>
            <person name="Ma J."/>
        </authorList>
    </citation>
    <scope>NUCLEOTIDE SEQUENCE [LARGE SCALE GENOMIC DNA]</scope>
    <source>
        <strain evidence="3">ZS-35-S2</strain>
    </source>
</reference>
<proteinExistence type="predicted"/>
<sequence>MLNELPFDPENPPDEPPPGVVQPMAWRLAVRLHRDHSPCPAEPLNGLPGPAGPNVCRTCGDPWPCHGRRIAVRGLLAACRAPRSGGPDDQTRSGS</sequence>
<protein>
    <submittedName>
        <fullName evidence="2">Uncharacterized protein</fullName>
    </submittedName>
</protein>
<evidence type="ECO:0000313" key="3">
    <source>
        <dbReference type="Proteomes" id="UP001596203"/>
    </source>
</evidence>
<dbReference type="EMBL" id="JBHSPR010000032">
    <property type="protein sequence ID" value="MFC6020451.1"/>
    <property type="molecule type" value="Genomic_DNA"/>
</dbReference>
<gene>
    <name evidence="2" type="ORF">ACFP2T_30315</name>
</gene>
<dbReference type="RefSeq" id="WP_377427661.1">
    <property type="nucleotide sequence ID" value="NZ_JBHSPR010000032.1"/>
</dbReference>
<comment type="caution">
    <text evidence="2">The sequence shown here is derived from an EMBL/GenBank/DDBJ whole genome shotgun (WGS) entry which is preliminary data.</text>
</comment>
<evidence type="ECO:0000256" key="1">
    <source>
        <dbReference type="SAM" id="MobiDB-lite"/>
    </source>
</evidence>
<evidence type="ECO:0000313" key="2">
    <source>
        <dbReference type="EMBL" id="MFC6020451.1"/>
    </source>
</evidence>
<feature type="region of interest" description="Disordered" evidence="1">
    <location>
        <begin position="1"/>
        <end position="21"/>
    </location>
</feature>
<keyword evidence="3" id="KW-1185">Reference proteome</keyword>